<reference evidence="1 2" key="1">
    <citation type="journal article" date="2018" name="Microb. Genom.">
        <title>Expanding an expanded genome: long-read sequencing of Trypanosoma cruzi.</title>
        <authorList>
            <person name="Berna L."/>
            <person name="Rodriguez M."/>
            <person name="Chiribao M.L."/>
            <person name="Parodi-Talice A."/>
            <person name="Pita S."/>
            <person name="Rijo G."/>
            <person name="Alvarez-Valin F."/>
            <person name="Robello C."/>
        </authorList>
    </citation>
    <scope>NUCLEOTIDE SEQUENCE [LARGE SCALE GENOMIC DNA]</scope>
    <source>
        <strain evidence="1 2">Dm28c</strain>
    </source>
</reference>
<gene>
    <name evidence="1" type="ORF">C4B63_2g736</name>
</gene>
<dbReference type="VEuPathDB" id="TriTrypDB:TcYC6_0069600"/>
<dbReference type="Proteomes" id="UP000246121">
    <property type="component" value="Unassembled WGS sequence"/>
</dbReference>
<dbReference type="Gene3D" id="3.90.25.70">
    <property type="match status" value="1"/>
</dbReference>
<dbReference type="EMBL" id="PRFA01000002">
    <property type="protein sequence ID" value="PWV02477.1"/>
    <property type="molecule type" value="Genomic_DNA"/>
</dbReference>
<dbReference type="VEuPathDB" id="TriTrypDB:ECC02_001358"/>
<dbReference type="VEuPathDB" id="TriTrypDB:TcCL_ESM00026"/>
<dbReference type="VEuPathDB" id="TriTrypDB:Tc_MARK_4429"/>
<dbReference type="GO" id="GO:0016740">
    <property type="term" value="F:transferase activity"/>
    <property type="evidence" value="ECO:0007669"/>
    <property type="project" value="UniProtKB-KW"/>
</dbReference>
<name>A0A2V2W327_TRYCR</name>
<protein>
    <submittedName>
        <fullName evidence="1">Putative acyl transferase-like protein</fullName>
    </submittedName>
</protein>
<dbReference type="VEuPathDB" id="TriTrypDB:TcCLB.507011.120"/>
<dbReference type="VEuPathDB" id="TriTrypDB:C3747_71g95"/>
<dbReference type="VEuPathDB" id="TriTrypDB:C4B63_2g736"/>
<sequence length="198" mass="21376">MVCSSSCKCPVPQQPASPGDGSFLACSSRCDAGGRCAALHAGCGCKALEESNSASATSAIEKRPVWLTNLTGSAFRPLDPEFQRQALEMMQSMNVGEVRHHGRYQTDLVEKAFNDGVKHNSVREMCAAVLAAQLAHPVQWIDLMDAAVIHAGIREVHEISPVRTTADMFKRTAFCEAGEAGVALEMVIRCLPAEERFL</sequence>
<accession>A0A2V2W327</accession>
<proteinExistence type="predicted"/>
<dbReference type="VEuPathDB" id="TriTrypDB:TCSYLVIO_005800"/>
<dbReference type="AlphaFoldDB" id="A0A2V2W327"/>
<dbReference type="VEuPathDB" id="TriTrypDB:TcCLB.510665.70"/>
<dbReference type="VEuPathDB" id="TriTrypDB:TcG_00596"/>
<organism evidence="1 2">
    <name type="scientific">Trypanosoma cruzi</name>
    <dbReference type="NCBI Taxonomy" id="5693"/>
    <lineage>
        <taxon>Eukaryota</taxon>
        <taxon>Discoba</taxon>
        <taxon>Euglenozoa</taxon>
        <taxon>Kinetoplastea</taxon>
        <taxon>Metakinetoplastina</taxon>
        <taxon>Trypanosomatida</taxon>
        <taxon>Trypanosomatidae</taxon>
        <taxon>Trypanosoma</taxon>
        <taxon>Schizotrypanum</taxon>
    </lineage>
</organism>
<dbReference type="VEuPathDB" id="TriTrypDB:TCDM_00145"/>
<evidence type="ECO:0000313" key="2">
    <source>
        <dbReference type="Proteomes" id="UP000246121"/>
    </source>
</evidence>
<comment type="caution">
    <text evidence="1">The sequence shown here is derived from an EMBL/GenBank/DDBJ whole genome shotgun (WGS) entry which is preliminary data.</text>
</comment>
<evidence type="ECO:0000313" key="1">
    <source>
        <dbReference type="EMBL" id="PWV02477.1"/>
    </source>
</evidence>
<keyword evidence="1" id="KW-0808">Transferase</keyword>
<dbReference type="VEuPathDB" id="TriTrypDB:TcBrA4_0061870"/>